<dbReference type="Proteomes" id="UP000244855">
    <property type="component" value="Unassembled WGS sequence"/>
</dbReference>
<feature type="compositionally biased region" description="Polar residues" evidence="1">
    <location>
        <begin position="376"/>
        <end position="386"/>
    </location>
</feature>
<sequence>MSTTWAGNSIAESLEQILAPLSPSTILQFEPLLSILRQLFRRGTKLQCWELLPEEYHPLFESAQAAPRPPYEPRQPLPPDQRCKASLSEAHQHFASLELPGNKTTLVTRIVHSFVSAKRLSEQEYLQAWVDNGMPTSNAFARTKEVVRSLFDSTDGYIGRLRLLFFAHGVDRIEPTVQRAYGQKKKTAALCAVSEICEMELNKVKEMYGRRRNYLILVEEFGLGSLLGIGETNMLDIESLSIGDIKHISDYLQQREPSVIERFKTLNSVAVKVVIGGLKHYGWTFQELAQGGSDLTTLLGNYVDLDALRHSKIRELQSIGVTRTKRRSARKSSSSIANHGVQAISTPPSISQSNIDAAIPMNTRPNPQSGPPIDYNPQTSRVSTILISDERPSKRLKATNELSTRGGTSEAQSDRDDSEGSIADTVEVASVCSLALTENNFSRTLSPPLQYDTLLGNAESQEESLSLVHSDTNNKAPEGSPTQLSNYMGEDIQESIDEWRKDWDPVSPASPPLWRK</sequence>
<evidence type="ECO:0000313" key="3">
    <source>
        <dbReference type="Proteomes" id="UP000244855"/>
    </source>
</evidence>
<dbReference type="STRING" id="97972.A0A2V1D7U3"/>
<organism evidence="2 3">
    <name type="scientific">Periconia macrospinosa</name>
    <dbReference type="NCBI Taxonomy" id="97972"/>
    <lineage>
        <taxon>Eukaryota</taxon>
        <taxon>Fungi</taxon>
        <taxon>Dikarya</taxon>
        <taxon>Ascomycota</taxon>
        <taxon>Pezizomycotina</taxon>
        <taxon>Dothideomycetes</taxon>
        <taxon>Pleosporomycetidae</taxon>
        <taxon>Pleosporales</taxon>
        <taxon>Massarineae</taxon>
        <taxon>Periconiaceae</taxon>
        <taxon>Periconia</taxon>
    </lineage>
</organism>
<evidence type="ECO:0000313" key="2">
    <source>
        <dbReference type="EMBL" id="PVH94111.1"/>
    </source>
</evidence>
<dbReference type="EMBL" id="KZ805550">
    <property type="protein sequence ID" value="PVH94111.1"/>
    <property type="molecule type" value="Genomic_DNA"/>
</dbReference>
<feature type="compositionally biased region" description="Polar residues" evidence="1">
    <location>
        <begin position="343"/>
        <end position="355"/>
    </location>
</feature>
<protein>
    <submittedName>
        <fullName evidence="2">Uncharacterized protein</fullName>
    </submittedName>
</protein>
<reference evidence="2 3" key="1">
    <citation type="journal article" date="2018" name="Sci. Rep.">
        <title>Comparative genomics provides insights into the lifestyle and reveals functional heterogeneity of dark septate endophytic fungi.</title>
        <authorList>
            <person name="Knapp D.G."/>
            <person name="Nemeth J.B."/>
            <person name="Barry K."/>
            <person name="Hainaut M."/>
            <person name="Henrissat B."/>
            <person name="Johnson J."/>
            <person name="Kuo A."/>
            <person name="Lim J.H.P."/>
            <person name="Lipzen A."/>
            <person name="Nolan M."/>
            <person name="Ohm R.A."/>
            <person name="Tamas L."/>
            <person name="Grigoriev I.V."/>
            <person name="Spatafora J.W."/>
            <person name="Nagy L.G."/>
            <person name="Kovacs G.M."/>
        </authorList>
    </citation>
    <scope>NUCLEOTIDE SEQUENCE [LARGE SCALE GENOMIC DNA]</scope>
    <source>
        <strain evidence="2 3">DSE2036</strain>
    </source>
</reference>
<feature type="compositionally biased region" description="Polar residues" evidence="1">
    <location>
        <begin position="463"/>
        <end position="486"/>
    </location>
</feature>
<gene>
    <name evidence="2" type="ORF">DM02DRAFT_676409</name>
</gene>
<evidence type="ECO:0000256" key="1">
    <source>
        <dbReference type="SAM" id="MobiDB-lite"/>
    </source>
</evidence>
<name>A0A2V1D7U3_9PLEO</name>
<accession>A0A2V1D7U3</accession>
<feature type="region of interest" description="Disordered" evidence="1">
    <location>
        <begin position="323"/>
        <end position="421"/>
    </location>
</feature>
<keyword evidence="3" id="KW-1185">Reference proteome</keyword>
<feature type="region of interest" description="Disordered" evidence="1">
    <location>
        <begin position="462"/>
        <end position="516"/>
    </location>
</feature>
<dbReference type="AlphaFoldDB" id="A0A2V1D7U3"/>
<dbReference type="OrthoDB" id="3694627at2759"/>
<feature type="compositionally biased region" description="Polar residues" evidence="1">
    <location>
        <begin position="400"/>
        <end position="411"/>
    </location>
</feature>
<proteinExistence type="predicted"/>